<proteinExistence type="inferred from homology"/>
<dbReference type="EMBL" id="DYWX01000091">
    <property type="protein sequence ID" value="HJF28293.1"/>
    <property type="molecule type" value="Genomic_DNA"/>
</dbReference>
<evidence type="ECO:0000256" key="1">
    <source>
        <dbReference type="ARBA" id="ARBA00007734"/>
    </source>
</evidence>
<evidence type="ECO:0000313" key="3">
    <source>
        <dbReference type="EMBL" id="HJF28293.1"/>
    </source>
</evidence>
<dbReference type="Gene3D" id="3.40.190.10">
    <property type="entry name" value="Periplasmic binding protein-like II"/>
    <property type="match status" value="1"/>
</dbReference>
<protein>
    <submittedName>
        <fullName evidence="3">Transglycosylase SLT domain-containing protein</fullName>
    </submittedName>
</protein>
<sequence>MHSSSTTGSTRLCLRSFISSLPVKALVLSTVFIPFHSLNASNTALQYDQVVNSQQLTVVAVKNPSTVFQDGEHLHGFGYDLVRSYANNLNVKLDFKIVPDNATALLWVAKGKANLAMTTSDIQAIEKQRLTGFSATCGDQYSLSSNGLNTNLNLVFKSANDPLSQTASAFVCRGKQSGAIKQLASFYNRNVVQQESWNTIQRDLSNRLPIYQASFKQTAKQYDLDWHLLAAIGYQESYLKPNSVSPTGVRGLMMLTNSTAKAMGVSNRTDPLQSIQGGAKYYDQMLDRYEHIPYPDRNWFALVAYNMGPGAVNQLQKRIQAQGKNPNNWVNLYAYLDQNKANNGRYRQAVQYVTRIRAYLEHIKTTPQLVNI</sequence>
<dbReference type="GO" id="GO:0016020">
    <property type="term" value="C:membrane"/>
    <property type="evidence" value="ECO:0007669"/>
    <property type="project" value="InterPro"/>
</dbReference>
<dbReference type="CDD" id="cd13403">
    <property type="entry name" value="MLTF-like"/>
    <property type="match status" value="1"/>
</dbReference>
<dbReference type="Proteomes" id="UP000787156">
    <property type="component" value="Unassembled WGS sequence"/>
</dbReference>
<comment type="similarity">
    <text evidence="1">Belongs to the transglycosylase Slt family.</text>
</comment>
<dbReference type="InterPro" id="IPR008258">
    <property type="entry name" value="Transglycosylase_SLT_dom_1"/>
</dbReference>
<dbReference type="PANTHER" id="PTHR37423:SF2">
    <property type="entry name" value="MEMBRANE-BOUND LYTIC MUREIN TRANSGLYCOSYLASE C"/>
    <property type="match status" value="1"/>
</dbReference>
<dbReference type="Gene3D" id="1.10.530.10">
    <property type="match status" value="1"/>
</dbReference>
<evidence type="ECO:0000259" key="2">
    <source>
        <dbReference type="Pfam" id="PF01464"/>
    </source>
</evidence>
<dbReference type="InterPro" id="IPR023346">
    <property type="entry name" value="Lysozyme-like_dom_sf"/>
</dbReference>
<reference evidence="3" key="2">
    <citation type="submission" date="2021-09" db="EMBL/GenBank/DDBJ databases">
        <authorList>
            <person name="Gilroy R."/>
        </authorList>
    </citation>
    <scope>NUCLEOTIDE SEQUENCE</scope>
    <source>
        <strain evidence="3">CHK135-1449</strain>
    </source>
</reference>
<reference evidence="3" key="1">
    <citation type="journal article" date="2021" name="PeerJ">
        <title>Extensive microbial diversity within the chicken gut microbiome revealed by metagenomics and culture.</title>
        <authorList>
            <person name="Gilroy R."/>
            <person name="Ravi A."/>
            <person name="Getino M."/>
            <person name="Pursley I."/>
            <person name="Horton D.L."/>
            <person name="Alikhan N.F."/>
            <person name="Baker D."/>
            <person name="Gharbi K."/>
            <person name="Hall N."/>
            <person name="Watson M."/>
            <person name="Adriaenssens E.M."/>
            <person name="Foster-Nyarko E."/>
            <person name="Jarju S."/>
            <person name="Secka A."/>
            <person name="Antonio M."/>
            <person name="Oren A."/>
            <person name="Chaudhuri R.R."/>
            <person name="La Ragione R."/>
            <person name="Hildebrand F."/>
            <person name="Pallen M.J."/>
        </authorList>
    </citation>
    <scope>NUCLEOTIDE SEQUENCE</scope>
    <source>
        <strain evidence="3">CHK135-1449</strain>
    </source>
</reference>
<dbReference type="PANTHER" id="PTHR37423">
    <property type="entry name" value="SOLUBLE LYTIC MUREIN TRANSGLYCOSYLASE-RELATED"/>
    <property type="match status" value="1"/>
</dbReference>
<gene>
    <name evidence="3" type="ORF">K8V79_08640</name>
</gene>
<organism evidence="3 4">
    <name type="scientific">Acinetobacter lwoffii</name>
    <dbReference type="NCBI Taxonomy" id="28090"/>
    <lineage>
        <taxon>Bacteria</taxon>
        <taxon>Pseudomonadati</taxon>
        <taxon>Pseudomonadota</taxon>
        <taxon>Gammaproteobacteria</taxon>
        <taxon>Moraxellales</taxon>
        <taxon>Moraxellaceae</taxon>
        <taxon>Acinetobacter</taxon>
    </lineage>
</organism>
<dbReference type="SUPFAM" id="SSF53955">
    <property type="entry name" value="Lysozyme-like"/>
    <property type="match status" value="1"/>
</dbReference>
<name>A0A9D2ZZG8_ACILW</name>
<dbReference type="InterPro" id="IPR000189">
    <property type="entry name" value="Transglyc_AS"/>
</dbReference>
<evidence type="ECO:0000313" key="4">
    <source>
        <dbReference type="Proteomes" id="UP000787156"/>
    </source>
</evidence>
<feature type="domain" description="Transglycosylase SLT" evidence="2">
    <location>
        <begin position="215"/>
        <end position="325"/>
    </location>
</feature>
<dbReference type="AlphaFoldDB" id="A0A9D2ZZG8"/>
<dbReference type="Pfam" id="PF01464">
    <property type="entry name" value="SLT"/>
    <property type="match status" value="1"/>
</dbReference>
<dbReference type="GO" id="GO:0008933">
    <property type="term" value="F:peptidoglycan lytic transglycosylase activity"/>
    <property type="evidence" value="ECO:0007669"/>
    <property type="project" value="InterPro"/>
</dbReference>
<accession>A0A9D2ZZG8</accession>
<dbReference type="PROSITE" id="PS00922">
    <property type="entry name" value="TRANSGLYCOSYLASE"/>
    <property type="match status" value="1"/>
</dbReference>
<dbReference type="SUPFAM" id="SSF53850">
    <property type="entry name" value="Periplasmic binding protein-like II"/>
    <property type="match status" value="1"/>
</dbReference>
<dbReference type="GO" id="GO:0000270">
    <property type="term" value="P:peptidoglycan metabolic process"/>
    <property type="evidence" value="ECO:0007669"/>
    <property type="project" value="InterPro"/>
</dbReference>
<comment type="caution">
    <text evidence="3">The sequence shown here is derived from an EMBL/GenBank/DDBJ whole genome shotgun (WGS) entry which is preliminary data.</text>
</comment>